<dbReference type="CDD" id="cd01009">
    <property type="entry name" value="PBP2_YfhD_N"/>
    <property type="match status" value="1"/>
</dbReference>
<comment type="caution">
    <text evidence="10">The sequence shown here is derived from an EMBL/GenBank/DDBJ whole genome shotgun (WGS) entry which is preliminary data.</text>
</comment>
<feature type="region of interest" description="Disordered" evidence="8">
    <location>
        <begin position="1"/>
        <end position="25"/>
    </location>
</feature>
<feature type="region of interest" description="LT domain" evidence="7">
    <location>
        <begin position="256"/>
        <end position="472"/>
    </location>
</feature>
<keyword evidence="3 7" id="KW-0472">Membrane</keyword>
<comment type="subcellular location">
    <subcellularLocation>
        <location evidence="7">Cell outer membrane</location>
        <topology evidence="7">Peripheral membrane protein</topology>
    </subcellularLocation>
    <text evidence="7">Attached to the inner leaflet of the outer membrane.</text>
</comment>
<dbReference type="EC" id="4.2.2.n1" evidence="7"/>
<proteinExistence type="inferred from homology"/>
<dbReference type="PANTHER" id="PTHR35936:SF32">
    <property type="entry name" value="MEMBRANE-BOUND LYTIC MUREIN TRANSGLYCOSYLASE F"/>
    <property type="match status" value="1"/>
</dbReference>
<dbReference type="EMBL" id="JAKIKS010000038">
    <property type="protein sequence ID" value="MCL1125064.1"/>
    <property type="molecule type" value="Genomic_DNA"/>
</dbReference>
<sequence length="472" mass="53592">MDSLAKQTKKNNTKPSLEDTTKNIPVSNDVPSLRVGTLFGPSIYFTTDQGSSGFDYEMAQSFAHYLKQTLVIKPYANIDELYQAMAQGDIDIIAAGLTETPERRKHYRIGPVLYRVDQLLVYKQGTSTPKKVTQLTRNITVTANSAFADTLSNLSKDNPQLAWQQVNNKDNAELLGMIDSGDIPYTIVNSTTFNINRRYMPELRAGPILKKQQAIAWLLPKENSDKLMSELLSFWHQEQKAGVLAHLNEKYFAHVQRFDYVDTRAFIQAIDTRLPQYQDTFQDNAGDLDWRKLAATAYQESHWKPNARSPTGVRGLMMLTLATAKQLGIKNRLDPTQSIEGGSKYLKEILDRLPDSIPDSQRMWFALASYNIGIGHLEDARKLAQSMGLDPSAWRDVKQVLPLLQQRQYYKKTRYGYASGNQAVHYVDSIRRYYDTLVWVDNQNMQLGDNSQATQTADITDNSNNKLSQQNL</sequence>
<dbReference type="CDD" id="cd13403">
    <property type="entry name" value="MLTF-like"/>
    <property type="match status" value="1"/>
</dbReference>
<evidence type="ECO:0000259" key="9">
    <source>
        <dbReference type="SMART" id="SM00062"/>
    </source>
</evidence>
<evidence type="ECO:0000256" key="7">
    <source>
        <dbReference type="HAMAP-Rule" id="MF_02016"/>
    </source>
</evidence>
<accession>A0ABT0LBV8</accession>
<dbReference type="Gene3D" id="3.40.190.10">
    <property type="entry name" value="Periplasmic binding protein-like II"/>
    <property type="match status" value="2"/>
</dbReference>
<dbReference type="InterPro" id="IPR023703">
    <property type="entry name" value="MltF"/>
</dbReference>
<evidence type="ECO:0000256" key="2">
    <source>
        <dbReference type="ARBA" id="ARBA00022729"/>
    </source>
</evidence>
<protein>
    <recommendedName>
        <fullName evidence="7">Membrane-bound lytic murein transglycosylase F</fullName>
        <ecNumber evidence="7">4.2.2.n1</ecNumber>
    </recommendedName>
    <alternativeName>
        <fullName evidence="7">Murein lyase F</fullName>
    </alternativeName>
</protein>
<comment type="catalytic activity">
    <reaction evidence="7">
        <text>Exolytic cleavage of the (1-&gt;4)-beta-glycosidic linkage between N-acetylmuramic acid (MurNAc) and N-acetylglucosamine (GlcNAc) residues in peptidoglycan, from either the reducing or the non-reducing ends of the peptidoglycan chains, with concomitant formation of a 1,6-anhydrobond in the MurNAc residue.</text>
        <dbReference type="EC" id="4.2.2.n1"/>
    </reaction>
</comment>
<comment type="similarity">
    <text evidence="7">In the C-terminal section; belongs to the transglycosylase Slt family.</text>
</comment>
<keyword evidence="11" id="KW-1185">Reference proteome</keyword>
<evidence type="ECO:0000313" key="11">
    <source>
        <dbReference type="Proteomes" id="UP001203423"/>
    </source>
</evidence>
<dbReference type="SUPFAM" id="SSF53850">
    <property type="entry name" value="Periplasmic binding protein-like II"/>
    <property type="match status" value="1"/>
</dbReference>
<dbReference type="InterPro" id="IPR001638">
    <property type="entry name" value="Solute-binding_3/MltF_N"/>
</dbReference>
<dbReference type="Pfam" id="PF00497">
    <property type="entry name" value="SBP_bac_3"/>
    <property type="match status" value="1"/>
</dbReference>
<comment type="similarity">
    <text evidence="1">Belongs to the bacterial solute-binding protein 3 family.</text>
</comment>
<comment type="similarity">
    <text evidence="7">In the N-terminal section; belongs to the bacterial solute-binding protein 3 family.</text>
</comment>
<organism evidence="10 11">
    <name type="scientific">Shewanella surugensis</name>
    <dbReference type="NCBI Taxonomy" id="212020"/>
    <lineage>
        <taxon>Bacteria</taxon>
        <taxon>Pseudomonadati</taxon>
        <taxon>Pseudomonadota</taxon>
        <taxon>Gammaproteobacteria</taxon>
        <taxon>Alteromonadales</taxon>
        <taxon>Shewanellaceae</taxon>
        <taxon>Shewanella</taxon>
    </lineage>
</organism>
<dbReference type="SMART" id="SM00062">
    <property type="entry name" value="PBPb"/>
    <property type="match status" value="1"/>
</dbReference>
<evidence type="ECO:0000256" key="3">
    <source>
        <dbReference type="ARBA" id="ARBA00023136"/>
    </source>
</evidence>
<dbReference type="Pfam" id="PF01464">
    <property type="entry name" value="SLT"/>
    <property type="match status" value="1"/>
</dbReference>
<evidence type="ECO:0000256" key="4">
    <source>
        <dbReference type="ARBA" id="ARBA00023237"/>
    </source>
</evidence>
<dbReference type="InterPro" id="IPR023346">
    <property type="entry name" value="Lysozyme-like_dom_sf"/>
</dbReference>
<name>A0ABT0LBV8_9GAMM</name>
<dbReference type="InterPro" id="IPR008258">
    <property type="entry name" value="Transglycosylase_SLT_dom_1"/>
</dbReference>
<evidence type="ECO:0000256" key="6">
    <source>
        <dbReference type="ARBA" id="ARBA00023316"/>
    </source>
</evidence>
<feature type="active site" evidence="7">
    <location>
        <position position="300"/>
    </location>
</feature>
<dbReference type="Proteomes" id="UP001203423">
    <property type="component" value="Unassembled WGS sequence"/>
</dbReference>
<evidence type="ECO:0000256" key="5">
    <source>
        <dbReference type="ARBA" id="ARBA00023239"/>
    </source>
</evidence>
<dbReference type="HAMAP" id="MF_02016">
    <property type="entry name" value="MltF"/>
    <property type="match status" value="1"/>
</dbReference>
<keyword evidence="5 7" id="KW-0456">Lyase</keyword>
<comment type="caution">
    <text evidence="7">Lacks conserved residue(s) required for the propagation of feature annotation.</text>
</comment>
<dbReference type="Gene3D" id="1.10.530.10">
    <property type="match status" value="1"/>
</dbReference>
<evidence type="ECO:0000313" key="10">
    <source>
        <dbReference type="EMBL" id="MCL1125064.1"/>
    </source>
</evidence>
<reference evidence="10 11" key="1">
    <citation type="submission" date="2022-01" db="EMBL/GenBank/DDBJ databases">
        <title>Whole genome-based taxonomy of the Shewanellaceae.</title>
        <authorList>
            <person name="Martin-Rodriguez A.J."/>
        </authorList>
    </citation>
    <scope>NUCLEOTIDE SEQUENCE [LARGE SCALE GENOMIC DNA]</scope>
    <source>
        <strain evidence="10 11">DSM 17177</strain>
    </source>
</reference>
<feature type="domain" description="Solute-binding protein family 3/N-terminal" evidence="9">
    <location>
        <begin position="32"/>
        <end position="255"/>
    </location>
</feature>
<keyword evidence="2 7" id="KW-0732">Signal</keyword>
<gene>
    <name evidence="7 10" type="primary">mltF</name>
    <name evidence="10" type="ORF">L2764_11400</name>
</gene>
<comment type="domain">
    <text evidence="7">The N-terminal domain does not have lytic activity and probably modulates enzymatic activity. The C-terminal domain is the catalytic active domain.</text>
</comment>
<comment type="function">
    <text evidence="7">Murein-degrading enzyme that degrades murein glycan strands and insoluble, high-molecular weight murein sacculi, with the concomitant formation of a 1,6-anhydromuramoyl product. Lytic transglycosylases (LTs) play an integral role in the metabolism of the peptidoglycan (PG) sacculus. Their lytic action creates space within the PG sacculus to allow for its expansion as well as for the insertion of various structures such as secretion systems and flagella.</text>
</comment>
<feature type="region of interest" description="Disordered" evidence="8">
    <location>
        <begin position="453"/>
        <end position="472"/>
    </location>
</feature>
<dbReference type="GO" id="GO:0016829">
    <property type="term" value="F:lyase activity"/>
    <property type="evidence" value="ECO:0007669"/>
    <property type="project" value="UniProtKB-KW"/>
</dbReference>
<evidence type="ECO:0000256" key="1">
    <source>
        <dbReference type="ARBA" id="ARBA00010333"/>
    </source>
</evidence>
<keyword evidence="6 7" id="KW-0961">Cell wall biogenesis/degradation</keyword>
<dbReference type="PANTHER" id="PTHR35936">
    <property type="entry name" value="MEMBRANE-BOUND LYTIC MUREIN TRANSGLYCOSYLASE F"/>
    <property type="match status" value="1"/>
</dbReference>
<keyword evidence="4 7" id="KW-0998">Cell outer membrane</keyword>
<evidence type="ECO:0000256" key="8">
    <source>
        <dbReference type="SAM" id="MobiDB-lite"/>
    </source>
</evidence>
<dbReference type="SUPFAM" id="SSF53955">
    <property type="entry name" value="Lysozyme-like"/>
    <property type="match status" value="1"/>
</dbReference>
<dbReference type="NCBIfam" id="NF008112">
    <property type="entry name" value="PRK10859.1"/>
    <property type="match status" value="1"/>
</dbReference>